<reference evidence="2" key="1">
    <citation type="submission" date="2022-11" db="UniProtKB">
        <authorList>
            <consortium name="WormBaseParasite"/>
        </authorList>
    </citation>
    <scope>IDENTIFICATION</scope>
</reference>
<name>A0A915KNL7_ROMCU</name>
<sequence>MWAIWSADLAKKYSHLPLALLNEPFQVEALMGPDMVLSGPVVLQVLGPEITRRALEFISNDTIRVIPVNKLPLEGEPSSLAVDAVCHAVKQASRIAQPALAIAALPPTMMTSVQMLSAIAQQQPSATTTNSPTLAANAFGEMLHTINDNVSIIE</sequence>
<accession>A0A915KNL7</accession>
<proteinExistence type="predicted"/>
<dbReference type="AlphaFoldDB" id="A0A915KNL7"/>
<keyword evidence="1" id="KW-1185">Reference proteome</keyword>
<protein>
    <submittedName>
        <fullName evidence="2">Uncharacterized protein</fullName>
    </submittedName>
</protein>
<evidence type="ECO:0000313" key="2">
    <source>
        <dbReference type="WBParaSite" id="nRc.2.0.1.t39352-RA"/>
    </source>
</evidence>
<dbReference type="WBParaSite" id="nRc.2.0.1.t39352-RA">
    <property type="protein sequence ID" value="nRc.2.0.1.t39352-RA"/>
    <property type="gene ID" value="nRc.2.0.1.g39352"/>
</dbReference>
<dbReference type="Proteomes" id="UP000887565">
    <property type="component" value="Unplaced"/>
</dbReference>
<evidence type="ECO:0000313" key="1">
    <source>
        <dbReference type="Proteomes" id="UP000887565"/>
    </source>
</evidence>
<organism evidence="1 2">
    <name type="scientific">Romanomermis culicivorax</name>
    <name type="common">Nematode worm</name>
    <dbReference type="NCBI Taxonomy" id="13658"/>
    <lineage>
        <taxon>Eukaryota</taxon>
        <taxon>Metazoa</taxon>
        <taxon>Ecdysozoa</taxon>
        <taxon>Nematoda</taxon>
        <taxon>Enoplea</taxon>
        <taxon>Dorylaimia</taxon>
        <taxon>Mermithida</taxon>
        <taxon>Mermithoidea</taxon>
        <taxon>Mermithidae</taxon>
        <taxon>Romanomermis</taxon>
    </lineage>
</organism>